<protein>
    <submittedName>
        <fullName evidence="1">Uncharacterized protein</fullName>
    </submittedName>
</protein>
<evidence type="ECO:0000313" key="1">
    <source>
        <dbReference type="EMBL" id="PBK73513.1"/>
    </source>
</evidence>
<accession>A0A2H3CBJ0</accession>
<organism evidence="1 2">
    <name type="scientific">Armillaria solidipes</name>
    <dbReference type="NCBI Taxonomy" id="1076256"/>
    <lineage>
        <taxon>Eukaryota</taxon>
        <taxon>Fungi</taxon>
        <taxon>Dikarya</taxon>
        <taxon>Basidiomycota</taxon>
        <taxon>Agaricomycotina</taxon>
        <taxon>Agaricomycetes</taxon>
        <taxon>Agaricomycetidae</taxon>
        <taxon>Agaricales</taxon>
        <taxon>Marasmiineae</taxon>
        <taxon>Physalacriaceae</taxon>
        <taxon>Armillaria</taxon>
    </lineage>
</organism>
<gene>
    <name evidence="1" type="ORF">ARMSODRAFT_1081699</name>
</gene>
<proteinExistence type="predicted"/>
<evidence type="ECO:0000313" key="2">
    <source>
        <dbReference type="Proteomes" id="UP000218334"/>
    </source>
</evidence>
<dbReference type="EMBL" id="KZ293420">
    <property type="protein sequence ID" value="PBK73513.1"/>
    <property type="molecule type" value="Genomic_DNA"/>
</dbReference>
<keyword evidence="2" id="KW-1185">Reference proteome</keyword>
<sequence>MLKTPESYLAILAESSQPRYHVLADKPTMHERQNLALLDALAEICVSQEGETYASALELNAERCTIFIVGNQEQVPQRTQEYLADLCRRLMNIANVADARRPLDKGFPPMIRDSIDEIYRAVLSFTFPKLLARLTKWNDPLCDRIVDIDEIELAEADRKKFGDLTQALNSLYRVVASFKDPMDVEDTKILDNTVGSVSEEWYLNNPDTTTFVHMLDALPTNDENMTPFSIERYLRKILKTYDQTTNGMMVAHDVYPRRLCEGVRSPKEPSSITSVSRVRRLHRGRVEPVVSDKYLGTINERPFSTSQRSAQNDPHLASQNIIVRPSAHRGPFCSAERCPACLEIDADGVQAVMVDLERVQLDDLPDRLTVDHSRNKFVNGIPSEYFYNWFRDLHQYP</sequence>
<reference evidence="2" key="1">
    <citation type="journal article" date="2017" name="Nat. Ecol. Evol.">
        <title>Genome expansion and lineage-specific genetic innovations in the forest pathogenic fungi Armillaria.</title>
        <authorList>
            <person name="Sipos G."/>
            <person name="Prasanna A.N."/>
            <person name="Walter M.C."/>
            <person name="O'Connor E."/>
            <person name="Balint B."/>
            <person name="Krizsan K."/>
            <person name="Kiss B."/>
            <person name="Hess J."/>
            <person name="Varga T."/>
            <person name="Slot J."/>
            <person name="Riley R."/>
            <person name="Boka B."/>
            <person name="Rigling D."/>
            <person name="Barry K."/>
            <person name="Lee J."/>
            <person name="Mihaltcheva S."/>
            <person name="LaButti K."/>
            <person name="Lipzen A."/>
            <person name="Waldron R."/>
            <person name="Moloney N.M."/>
            <person name="Sperisen C."/>
            <person name="Kredics L."/>
            <person name="Vagvoelgyi C."/>
            <person name="Patrignani A."/>
            <person name="Fitzpatrick D."/>
            <person name="Nagy I."/>
            <person name="Doyle S."/>
            <person name="Anderson J.B."/>
            <person name="Grigoriev I.V."/>
            <person name="Gueldener U."/>
            <person name="Muensterkoetter M."/>
            <person name="Nagy L.G."/>
        </authorList>
    </citation>
    <scope>NUCLEOTIDE SEQUENCE [LARGE SCALE GENOMIC DNA]</scope>
    <source>
        <strain evidence="2">28-4</strain>
    </source>
</reference>
<name>A0A2H3CBJ0_9AGAR</name>
<dbReference type="AlphaFoldDB" id="A0A2H3CBJ0"/>
<dbReference type="Proteomes" id="UP000218334">
    <property type="component" value="Unassembled WGS sequence"/>
</dbReference>